<dbReference type="GO" id="GO:0015074">
    <property type="term" value="P:DNA integration"/>
    <property type="evidence" value="ECO:0007669"/>
    <property type="project" value="InterPro"/>
</dbReference>
<feature type="region of interest" description="Disordered" evidence="1">
    <location>
        <begin position="304"/>
        <end position="350"/>
    </location>
</feature>
<gene>
    <name evidence="3" type="ORF">MCOR_50887</name>
</gene>
<feature type="compositionally biased region" description="Basic and acidic residues" evidence="1">
    <location>
        <begin position="308"/>
        <end position="318"/>
    </location>
</feature>
<dbReference type="PROSITE" id="PS50994">
    <property type="entry name" value="INTEGRASE"/>
    <property type="match status" value="1"/>
</dbReference>
<dbReference type="PANTHER" id="PTHR37984:SF5">
    <property type="entry name" value="PROTEIN NYNRIN-LIKE"/>
    <property type="match status" value="1"/>
</dbReference>
<proteinExistence type="predicted"/>
<dbReference type="PANTHER" id="PTHR37984">
    <property type="entry name" value="PROTEIN CBG26694"/>
    <property type="match status" value="1"/>
</dbReference>
<dbReference type="Gene3D" id="3.30.420.10">
    <property type="entry name" value="Ribonuclease H-like superfamily/Ribonuclease H"/>
    <property type="match status" value="1"/>
</dbReference>
<dbReference type="OrthoDB" id="6133982at2759"/>
<dbReference type="Proteomes" id="UP000507470">
    <property type="component" value="Unassembled WGS sequence"/>
</dbReference>
<evidence type="ECO:0000256" key="1">
    <source>
        <dbReference type="SAM" id="MobiDB-lite"/>
    </source>
</evidence>
<accession>A0A6J8EHF6</accession>
<sequence length="495" mass="57693">MGIVQSSFPMERIATDILGELPETRNGNKYILVVSDYFSKWTGSFPMPNMEAETVVKLIVEEVITREVSTPLDIMYEMPQAQKEVPTNKWAWKMKERMESAHSIVRKNTETAMRRQKRYHDLKLSWQKFEKDDEVYVYFPVKKSGRSPKFTSFWRGPFKILDRCTEVTYRVNCAYRGKEQGIHVDRIRKKNMQRLRDEAIESENGQLTMYVVRKKEIMPNIKKTPRKVVFTQVLEEKFQCPFCPLEFGNKEDRNRHLIECTDSRLFCTLRRSIVVRMIKMNLRTLRQKWRVRLMIRQLKAKPITKPISGDKSKDENNNKKPVSSDEPSTQTVDTNKTNITTEPEEGGIFEDTVKLDNSKSLFTDYDDISSDEDDDDIGLTDKPSELIVSQPKKPVNEIDESMNMGRIFRKKTDPMPIIAPKKRKTTTVQDLKKKLVKTMPGITNINTATLGSDKMPQRFQCNCNLDNIKTVYVKTITKYLKDGKQVKVVEKKVPK</sequence>
<dbReference type="InterPro" id="IPR050951">
    <property type="entry name" value="Retrovirus_Pol_polyprotein"/>
</dbReference>
<reference evidence="3 4" key="1">
    <citation type="submission" date="2020-06" db="EMBL/GenBank/DDBJ databases">
        <authorList>
            <person name="Li R."/>
            <person name="Bekaert M."/>
        </authorList>
    </citation>
    <scope>NUCLEOTIDE SEQUENCE [LARGE SCALE GENOMIC DNA]</scope>
    <source>
        <strain evidence="4">wild</strain>
    </source>
</reference>
<evidence type="ECO:0000259" key="2">
    <source>
        <dbReference type="PROSITE" id="PS50994"/>
    </source>
</evidence>
<dbReference type="InterPro" id="IPR001584">
    <property type="entry name" value="Integrase_cat-core"/>
</dbReference>
<feature type="domain" description="Integrase catalytic" evidence="2">
    <location>
        <begin position="5"/>
        <end position="122"/>
    </location>
</feature>
<dbReference type="InterPro" id="IPR036397">
    <property type="entry name" value="RNaseH_sf"/>
</dbReference>
<dbReference type="EMBL" id="CACVKT020008919">
    <property type="protein sequence ID" value="CAC5418451.1"/>
    <property type="molecule type" value="Genomic_DNA"/>
</dbReference>
<feature type="compositionally biased region" description="Polar residues" evidence="1">
    <location>
        <begin position="319"/>
        <end position="341"/>
    </location>
</feature>
<dbReference type="InterPro" id="IPR012337">
    <property type="entry name" value="RNaseH-like_sf"/>
</dbReference>
<dbReference type="SUPFAM" id="SSF53098">
    <property type="entry name" value="Ribonuclease H-like"/>
    <property type="match status" value="1"/>
</dbReference>
<name>A0A6J8EHF6_MYTCO</name>
<evidence type="ECO:0000313" key="3">
    <source>
        <dbReference type="EMBL" id="CAC5418451.1"/>
    </source>
</evidence>
<organism evidence="3 4">
    <name type="scientific">Mytilus coruscus</name>
    <name type="common">Sea mussel</name>
    <dbReference type="NCBI Taxonomy" id="42192"/>
    <lineage>
        <taxon>Eukaryota</taxon>
        <taxon>Metazoa</taxon>
        <taxon>Spiralia</taxon>
        <taxon>Lophotrochozoa</taxon>
        <taxon>Mollusca</taxon>
        <taxon>Bivalvia</taxon>
        <taxon>Autobranchia</taxon>
        <taxon>Pteriomorphia</taxon>
        <taxon>Mytilida</taxon>
        <taxon>Mytiloidea</taxon>
        <taxon>Mytilidae</taxon>
        <taxon>Mytilinae</taxon>
        <taxon>Mytilus</taxon>
    </lineage>
</organism>
<dbReference type="GO" id="GO:0003676">
    <property type="term" value="F:nucleic acid binding"/>
    <property type="evidence" value="ECO:0007669"/>
    <property type="project" value="InterPro"/>
</dbReference>
<dbReference type="AlphaFoldDB" id="A0A6J8EHF6"/>
<evidence type="ECO:0000313" key="4">
    <source>
        <dbReference type="Proteomes" id="UP000507470"/>
    </source>
</evidence>
<protein>
    <recommendedName>
        <fullName evidence="2">Integrase catalytic domain-containing protein</fullName>
    </recommendedName>
</protein>
<keyword evidence="4" id="KW-1185">Reference proteome</keyword>